<evidence type="ECO:0000313" key="4">
    <source>
        <dbReference type="Proteomes" id="UP001222325"/>
    </source>
</evidence>
<dbReference type="GO" id="GO:0005975">
    <property type="term" value="P:carbohydrate metabolic process"/>
    <property type="evidence" value="ECO:0007669"/>
    <property type="project" value="InterPro"/>
</dbReference>
<dbReference type="InterPro" id="IPR017853">
    <property type="entry name" value="GH"/>
</dbReference>
<sequence>MLSLTLLALAAQCAAATTAAASNFTAAVGWYASWHVEAVPLTSVLWSKYTHMTYAFAVPTADPSAISLAESDQELLPQFVAAAHKNGIKAGLSIGGWGGSQFYSSNLGSAKNRTAFVKSTINLIQKYHLDLVDFDWEFPGFQGIGCNTVSPADSDNLLAMLKELRASPAGANVTLTAATDVKPFPNTNASTIAEFASVLDWIVPMVYDRSWNWTQGSPRIQRALPSAPLDDSCFASAPGVTGTGLTGLGSARSATETWVSAGFPASKIVLGVPSYGHGFNVNKTEAFLASTSPDGHSLLTPYPPYDTLNHTVGDKWDSTGGTNLCGAYSGPGGTYNFFSLVAAGYLLSNGSAAPNVAYQWDTCSSTPYLYVADRGVLISYDDPRSFTAKGAFVRANGLAGFAMWEVGGDPQGVLLDAILSAPANASLTVTPSGAVPAPASASAVTKSSGAVQSRTWPCTMTLLLAGWTSLYLGIKL</sequence>
<proteinExistence type="predicted"/>
<dbReference type="Pfam" id="PF00704">
    <property type="entry name" value="Glyco_hydro_18"/>
    <property type="match status" value="1"/>
</dbReference>
<dbReference type="AlphaFoldDB" id="A0AAD6U6J4"/>
<dbReference type="Gene3D" id="3.20.20.80">
    <property type="entry name" value="Glycosidases"/>
    <property type="match status" value="2"/>
</dbReference>
<protein>
    <submittedName>
        <fullName evidence="3">Glycoside hydrolase family 18 protein</fullName>
    </submittedName>
</protein>
<dbReference type="InterPro" id="IPR011583">
    <property type="entry name" value="Chitinase_II/V-like_cat"/>
</dbReference>
<reference evidence="3" key="1">
    <citation type="submission" date="2023-03" db="EMBL/GenBank/DDBJ databases">
        <title>Massive genome expansion in bonnet fungi (Mycena s.s.) driven by repeated elements and novel gene families across ecological guilds.</title>
        <authorList>
            <consortium name="Lawrence Berkeley National Laboratory"/>
            <person name="Harder C.B."/>
            <person name="Miyauchi S."/>
            <person name="Viragh M."/>
            <person name="Kuo A."/>
            <person name="Thoen E."/>
            <person name="Andreopoulos B."/>
            <person name="Lu D."/>
            <person name="Skrede I."/>
            <person name="Drula E."/>
            <person name="Henrissat B."/>
            <person name="Morin E."/>
            <person name="Kohler A."/>
            <person name="Barry K."/>
            <person name="LaButti K."/>
            <person name="Morin E."/>
            <person name="Salamov A."/>
            <person name="Lipzen A."/>
            <person name="Mereny Z."/>
            <person name="Hegedus B."/>
            <person name="Baldrian P."/>
            <person name="Stursova M."/>
            <person name="Weitz H."/>
            <person name="Taylor A."/>
            <person name="Grigoriev I.V."/>
            <person name="Nagy L.G."/>
            <person name="Martin F."/>
            <person name="Kauserud H."/>
        </authorList>
    </citation>
    <scope>NUCLEOTIDE SEQUENCE</scope>
    <source>
        <strain evidence="3">CBHHK173m</strain>
    </source>
</reference>
<dbReference type="EMBL" id="JARJCN010000019">
    <property type="protein sequence ID" value="KAJ7091987.1"/>
    <property type="molecule type" value="Genomic_DNA"/>
</dbReference>
<dbReference type="InterPro" id="IPR001223">
    <property type="entry name" value="Glyco_hydro18_cat"/>
</dbReference>
<keyword evidence="1" id="KW-0732">Signal</keyword>
<comment type="caution">
    <text evidence="3">The sequence shown here is derived from an EMBL/GenBank/DDBJ whole genome shotgun (WGS) entry which is preliminary data.</text>
</comment>
<dbReference type="InterPro" id="IPR050314">
    <property type="entry name" value="Glycosyl_Hydrlase_18"/>
</dbReference>
<gene>
    <name evidence="3" type="ORF">B0H15DRAFT_948183</name>
</gene>
<keyword evidence="3" id="KW-0378">Hydrolase</keyword>
<accession>A0AAD6U6J4</accession>
<dbReference type="GO" id="GO:0005576">
    <property type="term" value="C:extracellular region"/>
    <property type="evidence" value="ECO:0007669"/>
    <property type="project" value="TreeGrafter"/>
</dbReference>
<dbReference type="GO" id="GO:0006032">
    <property type="term" value="P:chitin catabolic process"/>
    <property type="evidence" value="ECO:0007669"/>
    <property type="project" value="TreeGrafter"/>
</dbReference>
<dbReference type="GO" id="GO:0008061">
    <property type="term" value="F:chitin binding"/>
    <property type="evidence" value="ECO:0007669"/>
    <property type="project" value="InterPro"/>
</dbReference>
<feature type="chain" id="PRO_5041923215" evidence="1">
    <location>
        <begin position="16"/>
        <end position="476"/>
    </location>
</feature>
<feature type="domain" description="Chitinase II/V-like catalytic" evidence="2">
    <location>
        <begin position="25"/>
        <end position="409"/>
    </location>
</feature>
<dbReference type="Proteomes" id="UP001222325">
    <property type="component" value="Unassembled WGS sequence"/>
</dbReference>
<dbReference type="PANTHER" id="PTHR11177">
    <property type="entry name" value="CHITINASE"/>
    <property type="match status" value="1"/>
</dbReference>
<feature type="signal peptide" evidence="1">
    <location>
        <begin position="1"/>
        <end position="15"/>
    </location>
</feature>
<evidence type="ECO:0000259" key="2">
    <source>
        <dbReference type="SMART" id="SM00636"/>
    </source>
</evidence>
<name>A0AAD6U6J4_9AGAR</name>
<organism evidence="3 4">
    <name type="scientific">Mycena belliarum</name>
    <dbReference type="NCBI Taxonomy" id="1033014"/>
    <lineage>
        <taxon>Eukaryota</taxon>
        <taxon>Fungi</taxon>
        <taxon>Dikarya</taxon>
        <taxon>Basidiomycota</taxon>
        <taxon>Agaricomycotina</taxon>
        <taxon>Agaricomycetes</taxon>
        <taxon>Agaricomycetidae</taxon>
        <taxon>Agaricales</taxon>
        <taxon>Marasmiineae</taxon>
        <taxon>Mycenaceae</taxon>
        <taxon>Mycena</taxon>
    </lineage>
</organism>
<evidence type="ECO:0000313" key="3">
    <source>
        <dbReference type="EMBL" id="KAJ7091987.1"/>
    </source>
</evidence>
<dbReference type="SUPFAM" id="SSF51445">
    <property type="entry name" value="(Trans)glycosidases"/>
    <property type="match status" value="1"/>
</dbReference>
<dbReference type="SMART" id="SM00636">
    <property type="entry name" value="Glyco_18"/>
    <property type="match status" value="1"/>
</dbReference>
<dbReference type="PANTHER" id="PTHR11177:SF317">
    <property type="entry name" value="CHITINASE 12-RELATED"/>
    <property type="match status" value="1"/>
</dbReference>
<evidence type="ECO:0000256" key="1">
    <source>
        <dbReference type="SAM" id="SignalP"/>
    </source>
</evidence>
<dbReference type="GO" id="GO:0004568">
    <property type="term" value="F:chitinase activity"/>
    <property type="evidence" value="ECO:0007669"/>
    <property type="project" value="TreeGrafter"/>
</dbReference>
<keyword evidence="4" id="KW-1185">Reference proteome</keyword>